<name>A0A914A0U8_PATMI</name>
<proteinExistence type="predicted"/>
<dbReference type="Pfam" id="PF19798">
    <property type="entry name" value="Sulfotransfer_5"/>
    <property type="match status" value="1"/>
</dbReference>
<dbReference type="Gene3D" id="3.40.50.300">
    <property type="entry name" value="P-loop containing nucleotide triphosphate hydrolases"/>
    <property type="match status" value="1"/>
</dbReference>
<dbReference type="PANTHER" id="PTHR48312:SF1">
    <property type="entry name" value="SULFOTRANSFERASE"/>
    <property type="match status" value="1"/>
</dbReference>
<sequence length="301" mass="34202">MSDNLNRVFLWCVPRTVSTAFLKCISFVEGLQVINEPYQCAYHSGPERKNPKPNLSHPVEKRLEVILDDTSLDDEARGFDKKDCTYGWIRDELLEASYAGKKIIFCKDMAFYLDAKYHMLPKGFRYSFLIRHPAKVFLSWKKSLLKTFGEPIAQFMGDLQKLPDHVFPAGGGFKEQYELLEYVEKHLDPEPVILDMDDLLTDPPGILSSYCHKLGIPYTCELLSWEAGAAITETWISSKVMVNANKIGGFYDEALGSAAFKYPGPLPAFESLPGDIQACMEASMRYYEKLHSRRIKPSSTN</sequence>
<keyword evidence="2" id="KW-1185">Reference proteome</keyword>
<dbReference type="EnsemblMetazoa" id="XM_038201038.1">
    <property type="protein sequence ID" value="XP_038056966.1"/>
    <property type="gene ID" value="LOC119728706"/>
</dbReference>
<dbReference type="PANTHER" id="PTHR48312">
    <property type="match status" value="1"/>
</dbReference>
<evidence type="ECO:0008006" key="3">
    <source>
        <dbReference type="Google" id="ProtNLM"/>
    </source>
</evidence>
<evidence type="ECO:0000313" key="2">
    <source>
        <dbReference type="Proteomes" id="UP000887568"/>
    </source>
</evidence>
<reference evidence="1" key="1">
    <citation type="submission" date="2022-11" db="UniProtKB">
        <authorList>
            <consortium name="EnsemblMetazoa"/>
        </authorList>
    </citation>
    <scope>IDENTIFICATION</scope>
</reference>
<dbReference type="AlphaFoldDB" id="A0A914A0U8"/>
<evidence type="ECO:0000313" key="1">
    <source>
        <dbReference type="EnsemblMetazoa" id="XP_038056966.1"/>
    </source>
</evidence>
<protein>
    <recommendedName>
        <fullName evidence="3">Sulfotransferase family protein</fullName>
    </recommendedName>
</protein>
<dbReference type="InterPro" id="IPR027417">
    <property type="entry name" value="P-loop_NTPase"/>
</dbReference>
<dbReference type="OrthoDB" id="416710at2759"/>
<dbReference type="Proteomes" id="UP000887568">
    <property type="component" value="Unplaced"/>
</dbReference>
<dbReference type="OMA" id="HSGPERK"/>
<organism evidence="1 2">
    <name type="scientific">Patiria miniata</name>
    <name type="common">Bat star</name>
    <name type="synonym">Asterina miniata</name>
    <dbReference type="NCBI Taxonomy" id="46514"/>
    <lineage>
        <taxon>Eukaryota</taxon>
        <taxon>Metazoa</taxon>
        <taxon>Echinodermata</taxon>
        <taxon>Eleutherozoa</taxon>
        <taxon>Asterozoa</taxon>
        <taxon>Asteroidea</taxon>
        <taxon>Valvatacea</taxon>
        <taxon>Valvatida</taxon>
        <taxon>Asterinidae</taxon>
        <taxon>Patiria</taxon>
    </lineage>
</organism>
<dbReference type="GeneID" id="119728706"/>
<accession>A0A914A0U8</accession>
<dbReference type="SUPFAM" id="SSF52540">
    <property type="entry name" value="P-loop containing nucleoside triphosphate hydrolases"/>
    <property type="match status" value="1"/>
</dbReference>
<dbReference type="RefSeq" id="XP_038056966.1">
    <property type="nucleotide sequence ID" value="XM_038201038.1"/>
</dbReference>